<comment type="caution">
    <text evidence="2">The sequence shown here is derived from an EMBL/GenBank/DDBJ whole genome shotgun (WGS) entry which is preliminary data.</text>
</comment>
<keyword evidence="1" id="KW-0812">Transmembrane</keyword>
<dbReference type="OrthoDB" id="6136301at2759"/>
<dbReference type="AlphaFoldDB" id="A0A640KTT1"/>
<gene>
    <name evidence="2" type="ORF">LtaPh_3517951</name>
</gene>
<dbReference type="Proteomes" id="UP000419144">
    <property type="component" value="Unassembled WGS sequence"/>
</dbReference>
<feature type="transmembrane region" description="Helical" evidence="1">
    <location>
        <begin position="44"/>
        <end position="61"/>
    </location>
</feature>
<organism evidence="2 3">
    <name type="scientific">Leishmania tarentolae</name>
    <name type="common">Sauroleishmania tarentolae</name>
    <dbReference type="NCBI Taxonomy" id="5689"/>
    <lineage>
        <taxon>Eukaryota</taxon>
        <taxon>Discoba</taxon>
        <taxon>Euglenozoa</taxon>
        <taxon>Kinetoplastea</taxon>
        <taxon>Metakinetoplastina</taxon>
        <taxon>Trypanosomatida</taxon>
        <taxon>Trypanosomatidae</taxon>
        <taxon>Leishmaniinae</taxon>
        <taxon>Leishmania</taxon>
        <taxon>lizard Leishmania</taxon>
    </lineage>
</organism>
<dbReference type="EMBL" id="BLBS01000056">
    <property type="protein sequence ID" value="GET92681.1"/>
    <property type="molecule type" value="Genomic_DNA"/>
</dbReference>
<keyword evidence="1" id="KW-1133">Transmembrane helix</keyword>
<keyword evidence="3" id="KW-1185">Reference proteome</keyword>
<evidence type="ECO:0000313" key="3">
    <source>
        <dbReference type="Proteomes" id="UP000419144"/>
    </source>
</evidence>
<keyword evidence="1" id="KW-0472">Membrane</keyword>
<accession>A0A640KTT1</accession>
<sequence>MKSLSGATMISFFLERMRRKHKSFVGSKSRTQCRALAASDVIRWAYWFCTVVSSIVLRMGVPSLSTTMMPVTLGRWLMR</sequence>
<proteinExistence type="predicted"/>
<evidence type="ECO:0000256" key="1">
    <source>
        <dbReference type="SAM" id="Phobius"/>
    </source>
</evidence>
<name>A0A640KTT1_LEITA</name>
<reference evidence="2" key="1">
    <citation type="submission" date="2019-11" db="EMBL/GenBank/DDBJ databases">
        <title>Leishmania tarentolae CDS.</title>
        <authorList>
            <person name="Goto Y."/>
            <person name="Yamagishi J."/>
        </authorList>
    </citation>
    <scope>NUCLEOTIDE SEQUENCE [LARGE SCALE GENOMIC DNA]</scope>
    <source>
        <strain evidence="2">Parrot Tar II</strain>
    </source>
</reference>
<protein>
    <submittedName>
        <fullName evidence="2">Dynein-associated roadblock protein-like protein</fullName>
    </submittedName>
</protein>
<dbReference type="VEuPathDB" id="TriTrypDB:LtaPh_3517951"/>
<evidence type="ECO:0000313" key="2">
    <source>
        <dbReference type="EMBL" id="GET92681.1"/>
    </source>
</evidence>